<feature type="region of interest" description="Disordered" evidence="1">
    <location>
        <begin position="388"/>
        <end position="425"/>
    </location>
</feature>
<feature type="compositionally biased region" description="Low complexity" evidence="1">
    <location>
        <begin position="82"/>
        <end position="93"/>
    </location>
</feature>
<feature type="compositionally biased region" description="Low complexity" evidence="1">
    <location>
        <begin position="7"/>
        <end position="18"/>
    </location>
</feature>
<organism evidence="2 3">
    <name type="scientific">Actinokineospora spheciospongiae</name>
    <dbReference type="NCBI Taxonomy" id="909613"/>
    <lineage>
        <taxon>Bacteria</taxon>
        <taxon>Bacillati</taxon>
        <taxon>Actinomycetota</taxon>
        <taxon>Actinomycetes</taxon>
        <taxon>Pseudonocardiales</taxon>
        <taxon>Pseudonocardiaceae</taxon>
        <taxon>Actinokineospora</taxon>
    </lineage>
</organism>
<feature type="region of interest" description="Disordered" evidence="1">
    <location>
        <begin position="496"/>
        <end position="524"/>
    </location>
</feature>
<dbReference type="EMBL" id="AYXG01000091">
    <property type="protein sequence ID" value="EWC62037.1"/>
    <property type="molecule type" value="Genomic_DNA"/>
</dbReference>
<feature type="compositionally biased region" description="Low complexity" evidence="1">
    <location>
        <begin position="52"/>
        <end position="63"/>
    </location>
</feature>
<reference evidence="2 3" key="1">
    <citation type="journal article" date="2014" name="Genome Announc.">
        <title>Draft Genome Sequence of the Antitrypanosomally Active Sponge-Associated Bacterium Actinokineospora sp. Strain EG49.</title>
        <authorList>
            <person name="Harjes J."/>
            <person name="Ryu T."/>
            <person name="Abdelmohsen U.R."/>
            <person name="Moitinho-Silva L."/>
            <person name="Horn H."/>
            <person name="Ravasi T."/>
            <person name="Hentschel U."/>
        </authorList>
    </citation>
    <scope>NUCLEOTIDE SEQUENCE [LARGE SCALE GENOMIC DNA]</scope>
    <source>
        <strain evidence="2 3">EG49</strain>
    </source>
</reference>
<keyword evidence="3" id="KW-1185">Reference proteome</keyword>
<name>W7IYR5_9PSEU</name>
<feature type="region of interest" description="Disordered" evidence="1">
    <location>
        <begin position="1"/>
        <end position="23"/>
    </location>
</feature>
<feature type="region of interest" description="Disordered" evidence="1">
    <location>
        <begin position="696"/>
        <end position="735"/>
    </location>
</feature>
<comment type="caution">
    <text evidence="2">The sequence shown here is derived from an EMBL/GenBank/DDBJ whole genome shotgun (WGS) entry which is preliminary data.</text>
</comment>
<accession>W7IYR5</accession>
<sequence>MVEHQGRGQPQPGRLGQRVAQLDGGQRVQAQFLERALRGHRGAVRVAEHGGHPVPHQGHHQVGAGLLGQGEQAPHEAAVLARAGDAAPAPRADQCAQQGRQVPAARRQGGEVEPGGHGQGVPDRRVEQGQALVGAQRQHPGAVDLLQVAVGQRPGHALPRLPQAPGQRGRGQAEGAAVRGEGVEEGVARRVIALARRAEHRRGRGEQHEVLHLAHQLVQVPGRVHLGPQHAVDRVRGERGDQGVVEHARGVHDAGQRVLGADGGDHGRQRGAVGDVAGHHPRGRTPFRQPGDEVGGTGRVGAAAAEQQQVPDAVLDHEVFGQGAAEVAGAPGDQDRPVGVPGRGGRGLGPDQPGGERLPVAHHDLVLAGDDGVAVALDVHEPEAAGVLGLGGADQAPGGGRRRVGAAEGAAGDEHQRGVGLPHPRQGLGHQPVRRGDHVGAAHQRHDLRVGGVHGRGGGRPLDPEQRIGAGGAELFGGHGAQVQRADGGDGLTGAVGDGQFHPRLDRPAQADPRGGGPGGVQRHAVPDERQQLHALFDPGQERDGVQGGVQERGVQAEGGRVAHLLGQRDLGVHVVAEPPGRGQALEHRAVAAHVVEAVQVERGRPGGRPGRGGQRVDLGDRRGEHAGGVAHPGRLGGSRVAGVHPDVRAASLVRRGDPDLHRHRAVVGQQQRRRDGQFVEVPETGLVARAQGQLHEPGAGEQDPAQGGVVGQPGLRPRRQPAGEHQAVPLGQVDGGAEQRVLDADQARTGHVAGRRRGLRPVVVPLEGVGGQVHAPALGQQ</sequence>
<dbReference type="AlphaFoldDB" id="W7IYR5"/>
<proteinExistence type="predicted"/>
<feature type="region of interest" description="Disordered" evidence="1">
    <location>
        <begin position="43"/>
        <end position="64"/>
    </location>
</feature>
<feature type="region of interest" description="Disordered" evidence="1">
    <location>
        <begin position="262"/>
        <end position="304"/>
    </location>
</feature>
<evidence type="ECO:0000313" key="3">
    <source>
        <dbReference type="Proteomes" id="UP000019277"/>
    </source>
</evidence>
<evidence type="ECO:0000256" key="1">
    <source>
        <dbReference type="SAM" id="MobiDB-lite"/>
    </source>
</evidence>
<protein>
    <submittedName>
        <fullName evidence="2">Uncharacterized protein</fullName>
    </submittedName>
</protein>
<dbReference type="PATRIC" id="fig|909613.9.peg.2664"/>
<evidence type="ECO:0000313" key="2">
    <source>
        <dbReference type="EMBL" id="EWC62037.1"/>
    </source>
</evidence>
<feature type="region of interest" description="Disordered" evidence="1">
    <location>
        <begin position="82"/>
        <end position="123"/>
    </location>
</feature>
<dbReference type="STRING" id="909613.UO65_2663"/>
<dbReference type="Proteomes" id="UP000019277">
    <property type="component" value="Unassembled WGS sequence"/>
</dbReference>
<feature type="region of interest" description="Disordered" evidence="1">
    <location>
        <begin position="326"/>
        <end position="358"/>
    </location>
</feature>
<gene>
    <name evidence="2" type="ORF">UO65_2663</name>
</gene>